<dbReference type="Pfam" id="PF08240">
    <property type="entry name" value="ADH_N"/>
    <property type="match status" value="1"/>
</dbReference>
<gene>
    <name evidence="3" type="ORF">FB45DRAFT_1100393</name>
</gene>
<dbReference type="EMBL" id="JARKIF010000002">
    <property type="protein sequence ID" value="KAJ7647302.1"/>
    <property type="molecule type" value="Genomic_DNA"/>
</dbReference>
<dbReference type="Gene3D" id="3.90.180.10">
    <property type="entry name" value="Medium-chain alcohol dehydrogenases, catalytic domain"/>
    <property type="match status" value="1"/>
</dbReference>
<keyword evidence="4" id="KW-1185">Reference proteome</keyword>
<dbReference type="Pfam" id="PF01693">
    <property type="entry name" value="Cauli_VI"/>
    <property type="match status" value="1"/>
</dbReference>
<evidence type="ECO:0000313" key="3">
    <source>
        <dbReference type="EMBL" id="KAJ7647302.1"/>
    </source>
</evidence>
<accession>A0AAD7CFJ6</accession>
<dbReference type="Pfam" id="PF00107">
    <property type="entry name" value="ADH_zinc_N"/>
    <property type="match status" value="1"/>
</dbReference>
<dbReference type="Proteomes" id="UP001221142">
    <property type="component" value="Unassembled WGS sequence"/>
</dbReference>
<dbReference type="GO" id="GO:0016491">
    <property type="term" value="F:oxidoreductase activity"/>
    <property type="evidence" value="ECO:0007669"/>
    <property type="project" value="InterPro"/>
</dbReference>
<dbReference type="SMART" id="SM00829">
    <property type="entry name" value="PKS_ER"/>
    <property type="match status" value="1"/>
</dbReference>
<dbReference type="AlphaFoldDB" id="A0AAD7CFJ6"/>
<dbReference type="SUPFAM" id="SSF50129">
    <property type="entry name" value="GroES-like"/>
    <property type="match status" value="1"/>
</dbReference>
<dbReference type="InterPro" id="IPR011320">
    <property type="entry name" value="RNase_H1_N"/>
</dbReference>
<dbReference type="InterPro" id="IPR037056">
    <property type="entry name" value="RNase_H1_N_sf"/>
</dbReference>
<dbReference type="InterPro" id="IPR051397">
    <property type="entry name" value="Zn-ADH-like_protein"/>
</dbReference>
<proteinExistence type="predicted"/>
<dbReference type="GO" id="GO:0005739">
    <property type="term" value="C:mitochondrion"/>
    <property type="evidence" value="ECO:0007669"/>
    <property type="project" value="TreeGrafter"/>
</dbReference>
<dbReference type="InterPro" id="IPR009027">
    <property type="entry name" value="Ribosomal_bL9/RNase_H1_N"/>
</dbReference>
<name>A0AAD7CFJ6_9AGAR</name>
<protein>
    <recommendedName>
        <fullName evidence="2">Enoyl reductase (ER) domain-containing protein</fullName>
    </recommendedName>
</protein>
<dbReference type="PROSITE" id="PS01162">
    <property type="entry name" value="QOR_ZETA_CRYSTAL"/>
    <property type="match status" value="1"/>
</dbReference>
<dbReference type="CDD" id="cd08241">
    <property type="entry name" value="QOR1"/>
    <property type="match status" value="1"/>
</dbReference>
<dbReference type="SUPFAM" id="SSF55658">
    <property type="entry name" value="L9 N-domain-like"/>
    <property type="match status" value="1"/>
</dbReference>
<dbReference type="InterPro" id="IPR013149">
    <property type="entry name" value="ADH-like_C"/>
</dbReference>
<dbReference type="InterPro" id="IPR002364">
    <property type="entry name" value="Quin_OxRdtase/zeta-crystal_CS"/>
</dbReference>
<comment type="caution">
    <text evidence="3">The sequence shown here is derived from an EMBL/GenBank/DDBJ whole genome shotgun (WGS) entry which is preliminary data.</text>
</comment>
<dbReference type="GO" id="GO:0008270">
    <property type="term" value="F:zinc ion binding"/>
    <property type="evidence" value="ECO:0007669"/>
    <property type="project" value="InterPro"/>
</dbReference>
<reference evidence="3" key="1">
    <citation type="submission" date="2023-03" db="EMBL/GenBank/DDBJ databases">
        <title>Massive genome expansion in bonnet fungi (Mycena s.s.) driven by repeated elements and novel gene families across ecological guilds.</title>
        <authorList>
            <consortium name="Lawrence Berkeley National Laboratory"/>
            <person name="Harder C.B."/>
            <person name="Miyauchi S."/>
            <person name="Viragh M."/>
            <person name="Kuo A."/>
            <person name="Thoen E."/>
            <person name="Andreopoulos B."/>
            <person name="Lu D."/>
            <person name="Skrede I."/>
            <person name="Drula E."/>
            <person name="Henrissat B."/>
            <person name="Morin E."/>
            <person name="Kohler A."/>
            <person name="Barry K."/>
            <person name="LaButti K."/>
            <person name="Morin E."/>
            <person name="Salamov A."/>
            <person name="Lipzen A."/>
            <person name="Mereny Z."/>
            <person name="Hegedus B."/>
            <person name="Baldrian P."/>
            <person name="Stursova M."/>
            <person name="Weitz H."/>
            <person name="Taylor A."/>
            <person name="Grigoriev I.V."/>
            <person name="Nagy L.G."/>
            <person name="Martin F."/>
            <person name="Kauserud H."/>
        </authorList>
    </citation>
    <scope>NUCLEOTIDE SEQUENCE</scope>
    <source>
        <strain evidence="3">9284</strain>
    </source>
</reference>
<dbReference type="InterPro" id="IPR013154">
    <property type="entry name" value="ADH-like_N"/>
</dbReference>
<feature type="domain" description="Enoyl reductase (ER)" evidence="2">
    <location>
        <begin position="10"/>
        <end position="326"/>
    </location>
</feature>
<dbReference type="PANTHER" id="PTHR43677:SF4">
    <property type="entry name" value="QUINONE OXIDOREDUCTASE-LIKE PROTEIN 2"/>
    <property type="match status" value="1"/>
</dbReference>
<evidence type="ECO:0000313" key="4">
    <source>
        <dbReference type="Proteomes" id="UP001221142"/>
    </source>
</evidence>
<evidence type="ECO:0000256" key="1">
    <source>
        <dbReference type="SAM" id="MobiDB-lite"/>
    </source>
</evidence>
<dbReference type="SUPFAM" id="SSF51735">
    <property type="entry name" value="NAD(P)-binding Rossmann-fold domains"/>
    <property type="match status" value="1"/>
</dbReference>
<dbReference type="Gene3D" id="3.40.50.720">
    <property type="entry name" value="NAD(P)-binding Rossmann-like Domain"/>
    <property type="match status" value="1"/>
</dbReference>
<dbReference type="InterPro" id="IPR011032">
    <property type="entry name" value="GroES-like_sf"/>
</dbReference>
<dbReference type="InterPro" id="IPR020843">
    <property type="entry name" value="ER"/>
</dbReference>
<dbReference type="InterPro" id="IPR036291">
    <property type="entry name" value="NAD(P)-bd_dom_sf"/>
</dbReference>
<evidence type="ECO:0000259" key="2">
    <source>
        <dbReference type="SMART" id="SM00829"/>
    </source>
</evidence>
<dbReference type="Gene3D" id="3.40.970.10">
    <property type="entry name" value="Ribonuclease H1, N-terminal domain"/>
    <property type="match status" value="1"/>
</dbReference>
<sequence length="565" mass="60907">MKAFVVHRFDHPSQISVTAHWPEPALGKNQIMIDVYSASLNFFDILQAQGLYQVKRDLPFTLGSEFSGKVSHGFTLPPGCPFKPGDRVFGGGMMPGSFAERIAIDVAQVLPLPDNLTFDQGAGLYITWPTSYQSLVGRAKLQAGEWILVTAAAGGVGLTSVQIAKALGAKVIAAASSGKIEFLKQHGDADYIVDYTKPGWQQEVLNITDGRGVDVVCDPVGIVKDCLKCVAWEGRVVIVGFAAGNVEKIPLNLVLLKNISLVGVFWNGYEVREPVHVASVHKAVADLLGSGRVSAPVVYRDTYALENLADGLLALEGRQTWGKAVRHHLIVHFYNGQTKVVHAGREVGVFENWLEVSPLVIGVSGAMHQSFPNREEAERVFEQERRKGTVRIIGNATSHESRRELDQRPIVDSLPSPPTGITQVISLPPSGVLSPLVLEGEEHLVLSIPVGAPPSSSRHSSNNFPPITIHFSTGSVQYVPSLPPRDAEEAVAPTPEDALASTLAAVNLDSDHPDAPQDGQNMPRTPSPALPIPSALDPRSPVRRTGTSLSGWEIWDIPRYPSNAA</sequence>
<feature type="region of interest" description="Disordered" evidence="1">
    <location>
        <begin position="508"/>
        <end position="548"/>
    </location>
</feature>
<organism evidence="3 4">
    <name type="scientific">Roridomyces roridus</name>
    <dbReference type="NCBI Taxonomy" id="1738132"/>
    <lineage>
        <taxon>Eukaryota</taxon>
        <taxon>Fungi</taxon>
        <taxon>Dikarya</taxon>
        <taxon>Basidiomycota</taxon>
        <taxon>Agaricomycotina</taxon>
        <taxon>Agaricomycetes</taxon>
        <taxon>Agaricomycetidae</taxon>
        <taxon>Agaricales</taxon>
        <taxon>Marasmiineae</taxon>
        <taxon>Mycenaceae</taxon>
        <taxon>Roridomyces</taxon>
    </lineage>
</organism>
<dbReference type="PANTHER" id="PTHR43677">
    <property type="entry name" value="SHORT-CHAIN DEHYDROGENASE/REDUCTASE"/>
    <property type="match status" value="1"/>
</dbReference>